<dbReference type="Proteomes" id="UP001162131">
    <property type="component" value="Unassembled WGS sequence"/>
</dbReference>
<dbReference type="Gene3D" id="1.10.472.10">
    <property type="entry name" value="Cyclin-like"/>
    <property type="match status" value="1"/>
</dbReference>
<dbReference type="SUPFAM" id="SSF47954">
    <property type="entry name" value="Cyclin-like"/>
    <property type="match status" value="1"/>
</dbReference>
<evidence type="ECO:0000259" key="1">
    <source>
        <dbReference type="Pfam" id="PF00134"/>
    </source>
</evidence>
<accession>A0AAU9K8V0</accession>
<organism evidence="2 3">
    <name type="scientific">Blepharisma stoltei</name>
    <dbReference type="NCBI Taxonomy" id="1481888"/>
    <lineage>
        <taxon>Eukaryota</taxon>
        <taxon>Sar</taxon>
        <taxon>Alveolata</taxon>
        <taxon>Ciliophora</taxon>
        <taxon>Postciliodesmatophora</taxon>
        <taxon>Heterotrichea</taxon>
        <taxon>Heterotrichida</taxon>
        <taxon>Blepharismidae</taxon>
        <taxon>Blepharisma</taxon>
    </lineage>
</organism>
<dbReference type="PANTHER" id="PTHR22896:SF0">
    <property type="entry name" value="CYCLIN N-TERMINAL DOMAIN-CONTAINING PROTEIN"/>
    <property type="match status" value="1"/>
</dbReference>
<gene>
    <name evidence="2" type="ORF">BSTOLATCC_MIC59881</name>
</gene>
<proteinExistence type="predicted"/>
<comment type="caution">
    <text evidence="2">The sequence shown here is derived from an EMBL/GenBank/DDBJ whole genome shotgun (WGS) entry which is preliminary data.</text>
</comment>
<protein>
    <recommendedName>
        <fullName evidence="1">Cyclin N-terminal domain-containing protein</fullName>
    </recommendedName>
</protein>
<dbReference type="InterPro" id="IPR036915">
    <property type="entry name" value="Cyclin-like_sf"/>
</dbReference>
<keyword evidence="3" id="KW-1185">Reference proteome</keyword>
<reference evidence="2" key="1">
    <citation type="submission" date="2021-09" db="EMBL/GenBank/DDBJ databases">
        <authorList>
            <consortium name="AG Swart"/>
            <person name="Singh M."/>
            <person name="Singh A."/>
            <person name="Seah K."/>
            <person name="Emmerich C."/>
        </authorList>
    </citation>
    <scope>NUCLEOTIDE SEQUENCE</scope>
    <source>
        <strain evidence="2">ATCC30299</strain>
    </source>
</reference>
<dbReference type="InterPro" id="IPR006671">
    <property type="entry name" value="Cyclin_N"/>
</dbReference>
<dbReference type="PANTHER" id="PTHR22896">
    <property type="entry name" value="CDK5 AND ABL1 ENZYME SUBSTRATE 1"/>
    <property type="match status" value="1"/>
</dbReference>
<dbReference type="EMBL" id="CAJZBQ010000057">
    <property type="protein sequence ID" value="CAG9334079.1"/>
    <property type="molecule type" value="Genomic_DNA"/>
</dbReference>
<dbReference type="InterPro" id="IPR012388">
    <property type="entry name" value="CABLES1/2"/>
</dbReference>
<dbReference type="Pfam" id="PF00134">
    <property type="entry name" value="Cyclin_N"/>
    <property type="match status" value="1"/>
</dbReference>
<name>A0AAU9K8V0_9CILI</name>
<feature type="domain" description="Cyclin N-terminal" evidence="1">
    <location>
        <begin position="188"/>
        <end position="302"/>
    </location>
</feature>
<dbReference type="GO" id="GO:0051726">
    <property type="term" value="P:regulation of cell cycle"/>
    <property type="evidence" value="ECO:0007669"/>
    <property type="project" value="InterPro"/>
</dbReference>
<evidence type="ECO:0000313" key="3">
    <source>
        <dbReference type="Proteomes" id="UP001162131"/>
    </source>
</evidence>
<evidence type="ECO:0000313" key="2">
    <source>
        <dbReference type="EMBL" id="CAG9334079.1"/>
    </source>
</evidence>
<dbReference type="AlphaFoldDB" id="A0AAU9K8V0"/>
<sequence>MIRSRNKRQSETPLKRKTTANYNSFRTNSLIEKSNISPIIVPKMIRTVSCYLTASTVTSPPPLDLESEAEPNWSRQTHKYEQKIRVAHSPEDDLYLNKAIDFLTTIETQSSEGAVERWSSEDSTPESESFRWLAESGAVKESFRNCLIFSDWNQFPIIDLSDMPFAIPNSLIKDNLNEEFKEKHPFLHQKLTLSKIVNLREDLVSKMCRNMDIEACTLAIAWVYFIRLLSKNVITKANRKLYGAICVLLAYKFNEESHLDDNKDQINTIIKFVGSMDKHGLLQHKHISRIEFEVYAHLNFSLLLKYEEFKEEFLYTLCRMGITFDDYIGGFYDDLA</sequence>